<dbReference type="InterPro" id="IPR010387">
    <property type="entry name" value="QueT"/>
</dbReference>
<evidence type="ECO:0000256" key="1">
    <source>
        <dbReference type="SAM" id="Phobius"/>
    </source>
</evidence>
<comment type="caution">
    <text evidence="2">The sequence shown here is derived from an EMBL/GenBank/DDBJ whole genome shotgun (WGS) entry which is preliminary data.</text>
</comment>
<proteinExistence type="predicted"/>
<dbReference type="STRING" id="1121307.CLCY_11c00080"/>
<feature type="transmembrane region" description="Helical" evidence="1">
    <location>
        <begin position="123"/>
        <end position="146"/>
    </location>
</feature>
<keyword evidence="1" id="KW-0812">Transmembrane</keyword>
<dbReference type="AlphaFoldDB" id="A0A0J8DEK8"/>
<keyword evidence="3" id="KW-1185">Reference proteome</keyword>
<dbReference type="OrthoDB" id="9786793at2"/>
<dbReference type="PANTHER" id="PTHR40044:SF1">
    <property type="entry name" value="INTEGRAL MEMBRANE PROTEIN"/>
    <property type="match status" value="1"/>
</dbReference>
<dbReference type="PATRIC" id="fig|1121307.3.peg.122"/>
<keyword evidence="1" id="KW-0472">Membrane</keyword>
<dbReference type="Gene3D" id="1.10.1760.20">
    <property type="match status" value="1"/>
</dbReference>
<protein>
    <recommendedName>
        <fullName evidence="4">QueT transporter family protein</fullName>
    </recommendedName>
</protein>
<dbReference type="RefSeq" id="WP_048569694.1">
    <property type="nucleotide sequence ID" value="NZ_LFVU01000005.1"/>
</dbReference>
<feature type="transmembrane region" description="Helical" evidence="1">
    <location>
        <begin position="43"/>
        <end position="67"/>
    </location>
</feature>
<dbReference type="Pfam" id="PF06177">
    <property type="entry name" value="QueT"/>
    <property type="match status" value="1"/>
</dbReference>
<feature type="transmembrane region" description="Helical" evidence="1">
    <location>
        <begin position="14"/>
        <end position="36"/>
    </location>
</feature>
<reference evidence="2 3" key="1">
    <citation type="submission" date="2015-06" db="EMBL/GenBank/DDBJ databases">
        <title>Draft genome sequence of the purine-degrading Clostridium cylindrosporum HC-1 (DSM 605).</title>
        <authorList>
            <person name="Poehlein A."/>
            <person name="Schiel-Bengelsdorf B."/>
            <person name="Bengelsdorf F."/>
            <person name="Daniel R."/>
            <person name="Duerre P."/>
        </authorList>
    </citation>
    <scope>NUCLEOTIDE SEQUENCE [LARGE SCALE GENOMIC DNA]</scope>
    <source>
        <strain evidence="2 3">DSM 605</strain>
    </source>
</reference>
<dbReference type="EMBL" id="LFVU01000005">
    <property type="protein sequence ID" value="KMT22674.1"/>
    <property type="molecule type" value="Genomic_DNA"/>
</dbReference>
<feature type="transmembrane region" description="Helical" evidence="1">
    <location>
        <begin position="73"/>
        <end position="92"/>
    </location>
</feature>
<evidence type="ECO:0000313" key="2">
    <source>
        <dbReference type="EMBL" id="KMT22674.1"/>
    </source>
</evidence>
<dbReference type="PIRSF" id="PIRSF031501">
    <property type="entry name" value="QueT"/>
    <property type="match status" value="1"/>
</dbReference>
<evidence type="ECO:0000313" key="3">
    <source>
        <dbReference type="Proteomes" id="UP000036756"/>
    </source>
</evidence>
<gene>
    <name evidence="2" type="ORF">CLCY_11c00080</name>
</gene>
<accession>A0A0J8DEK8</accession>
<keyword evidence="1" id="KW-1133">Transmembrane helix</keyword>
<name>A0A0J8DEK8_CLOCY</name>
<dbReference type="Proteomes" id="UP000036756">
    <property type="component" value="Unassembled WGS sequence"/>
</dbReference>
<evidence type="ECO:0008006" key="4">
    <source>
        <dbReference type="Google" id="ProtNLM"/>
    </source>
</evidence>
<organism evidence="2 3">
    <name type="scientific">Clostridium cylindrosporum DSM 605</name>
    <dbReference type="NCBI Taxonomy" id="1121307"/>
    <lineage>
        <taxon>Bacteria</taxon>
        <taxon>Bacillati</taxon>
        <taxon>Bacillota</taxon>
        <taxon>Clostridia</taxon>
        <taxon>Eubacteriales</taxon>
        <taxon>Clostridiaceae</taxon>
        <taxon>Clostridium</taxon>
    </lineage>
</organism>
<dbReference type="PANTHER" id="PTHR40044">
    <property type="entry name" value="INTEGRAL MEMBRANE PROTEIN-RELATED"/>
    <property type="match status" value="1"/>
</dbReference>
<feature type="transmembrane region" description="Helical" evidence="1">
    <location>
        <begin position="99"/>
        <end position="117"/>
    </location>
</feature>
<sequence>MKISKLTTKQITKVGIVAALYVVLTIAVAPIGYGAIQFRISEVLNLLAFINPLYGVSLVIGCAIANLFSPLGIYDVVFGTLSTALSVIFIARSKNLFRASLWPSLFIPLIVGLELYLLQKLPFIATVIPIMISEFIIMTIIAYPLFKLISKKEKFINMLKG</sequence>